<name>A0A7C9RBH0_9HYPH</name>
<keyword evidence="2" id="KW-1185">Reference proteome</keyword>
<dbReference type="EMBL" id="JAAKZG010000023">
    <property type="protein sequence ID" value="NGN44980.1"/>
    <property type="molecule type" value="Genomic_DNA"/>
</dbReference>
<dbReference type="CDD" id="cd08054">
    <property type="entry name" value="gp6"/>
    <property type="match status" value="1"/>
</dbReference>
<dbReference type="Proteomes" id="UP000481252">
    <property type="component" value="Unassembled WGS sequence"/>
</dbReference>
<reference evidence="1 2" key="1">
    <citation type="submission" date="2020-02" db="EMBL/GenBank/DDBJ databases">
        <title>Genome sequence of the type strain CGMCC 1.15528 of Mesorhizobium zhangyense.</title>
        <authorList>
            <person name="Gao J."/>
            <person name="Sun J."/>
        </authorList>
    </citation>
    <scope>NUCLEOTIDE SEQUENCE [LARGE SCALE GENOMIC DNA]</scope>
    <source>
        <strain evidence="1 2">CGMCC 1.15528</strain>
    </source>
</reference>
<accession>A0A7C9RBH0</accession>
<dbReference type="Pfam" id="PF05135">
    <property type="entry name" value="Phage_connect_1"/>
    <property type="match status" value="1"/>
</dbReference>
<evidence type="ECO:0000313" key="1">
    <source>
        <dbReference type="EMBL" id="NGN44980.1"/>
    </source>
</evidence>
<dbReference type="InterPro" id="IPR006450">
    <property type="entry name" value="Phage_HK97_gp6-like"/>
</dbReference>
<gene>
    <name evidence="1" type="ORF">G6N74_28390</name>
</gene>
<organism evidence="1 2">
    <name type="scientific">Mesorhizobium zhangyense</name>
    <dbReference type="NCBI Taxonomy" id="1776730"/>
    <lineage>
        <taxon>Bacteria</taxon>
        <taxon>Pseudomonadati</taxon>
        <taxon>Pseudomonadota</taxon>
        <taxon>Alphaproteobacteria</taxon>
        <taxon>Hyphomicrobiales</taxon>
        <taxon>Phyllobacteriaceae</taxon>
        <taxon>Mesorhizobium</taxon>
    </lineage>
</organism>
<dbReference type="NCBIfam" id="TIGR01560">
    <property type="entry name" value="put_DNA_pack"/>
    <property type="match status" value="1"/>
</dbReference>
<comment type="caution">
    <text evidence="1">The sequence shown here is derived from an EMBL/GenBank/DDBJ whole genome shotgun (WGS) entry which is preliminary data.</text>
</comment>
<dbReference type="InterPro" id="IPR021146">
    <property type="entry name" value="Phage_gp6-like_head-tail"/>
</dbReference>
<dbReference type="AlphaFoldDB" id="A0A7C9RBH0"/>
<dbReference type="Gene3D" id="1.10.3230.30">
    <property type="entry name" value="Phage gp6-like head-tail connector protein"/>
    <property type="match status" value="1"/>
</dbReference>
<proteinExistence type="predicted"/>
<sequence length="91" mass="10275">MAVDLAIAKKHLNIFHDDDDELITAYLGAATAWTLKHCNRETVPAEATFQFEAAALLMVGELYEHREISVDSFSENPAAKRLIDPFRLMRV</sequence>
<dbReference type="RefSeq" id="WP_165121356.1">
    <property type="nucleotide sequence ID" value="NZ_JAAKZG010000023.1"/>
</dbReference>
<protein>
    <submittedName>
        <fullName evidence="1">Phage gp6-like head-tail connector protein</fullName>
    </submittedName>
</protein>
<evidence type="ECO:0000313" key="2">
    <source>
        <dbReference type="Proteomes" id="UP000481252"/>
    </source>
</evidence>